<feature type="transmembrane region" description="Helical" evidence="1">
    <location>
        <begin position="83"/>
        <end position="100"/>
    </location>
</feature>
<evidence type="ECO:0000256" key="1">
    <source>
        <dbReference type="SAM" id="Phobius"/>
    </source>
</evidence>
<dbReference type="RefSeq" id="WP_104657198.1">
    <property type="nucleotide sequence ID" value="NZ_JABBZM010000020.1"/>
</dbReference>
<keyword evidence="1" id="KW-0472">Membrane</keyword>
<reference evidence="2 3" key="1">
    <citation type="submission" date="2020-04" db="EMBL/GenBank/DDBJ databases">
        <title>Ralstonia insidiosa genome sequencing and assembly.</title>
        <authorList>
            <person name="Martins R.C.R."/>
            <person name="Perdigao-Neto L.V."/>
            <person name="Levin A.S.S."/>
            <person name="Costa S.F."/>
        </authorList>
    </citation>
    <scope>NUCLEOTIDE SEQUENCE [LARGE SCALE GENOMIC DNA]</scope>
    <source>
        <strain evidence="2 3">5047</strain>
    </source>
</reference>
<dbReference type="InterPro" id="IPR008407">
    <property type="entry name" value="Brnchd-chn_aa_trnsp_AzlD"/>
</dbReference>
<evidence type="ECO:0000313" key="2">
    <source>
        <dbReference type="EMBL" id="NMV40233.1"/>
    </source>
</evidence>
<dbReference type="AlphaFoldDB" id="A0A848P4V7"/>
<accession>A0A848P4V7</accession>
<protein>
    <submittedName>
        <fullName evidence="2">AzlD domain-containing protein</fullName>
    </submittedName>
</protein>
<comment type="caution">
    <text evidence="2">The sequence shown here is derived from an EMBL/GenBank/DDBJ whole genome shotgun (WGS) entry which is preliminary data.</text>
</comment>
<evidence type="ECO:0000313" key="3">
    <source>
        <dbReference type="Proteomes" id="UP000575469"/>
    </source>
</evidence>
<name>A0A848P4V7_9RALS</name>
<dbReference type="Pfam" id="PF05437">
    <property type="entry name" value="AzlD"/>
    <property type="match status" value="1"/>
</dbReference>
<keyword evidence="1" id="KW-0812">Transmembrane</keyword>
<feature type="transmembrane region" description="Helical" evidence="1">
    <location>
        <begin position="44"/>
        <end position="63"/>
    </location>
</feature>
<dbReference type="Proteomes" id="UP000575469">
    <property type="component" value="Unassembled WGS sequence"/>
</dbReference>
<keyword evidence="1" id="KW-1133">Transmembrane helix</keyword>
<sequence>MNSIEQWIAVGVMSVVTIFLRASPLLISRSVLRSQPITNLNQELPLSVMVVLVANALGGSGSFSQTGLELVALCAVALTYLQWRNALLSVSIGIGSLTLLRSLI</sequence>
<feature type="transmembrane region" description="Helical" evidence="1">
    <location>
        <begin position="6"/>
        <end position="32"/>
    </location>
</feature>
<organism evidence="2 3">
    <name type="scientific">Ralstonia insidiosa</name>
    <dbReference type="NCBI Taxonomy" id="190721"/>
    <lineage>
        <taxon>Bacteria</taxon>
        <taxon>Pseudomonadati</taxon>
        <taxon>Pseudomonadota</taxon>
        <taxon>Betaproteobacteria</taxon>
        <taxon>Burkholderiales</taxon>
        <taxon>Burkholderiaceae</taxon>
        <taxon>Ralstonia</taxon>
    </lineage>
</organism>
<proteinExistence type="predicted"/>
<gene>
    <name evidence="2" type="ORF">HGR00_20180</name>
</gene>
<dbReference type="EMBL" id="JABBZM010000020">
    <property type="protein sequence ID" value="NMV40233.1"/>
    <property type="molecule type" value="Genomic_DNA"/>
</dbReference>